<sequence>MRQMIPSGPAVGMVGVVSLLAALHEVVGLGPSGWVAGVGAGAVVALSLGGGLVARGDLGLGRANQVTLLRAVLVCAVTALVADAQALGAWSGPARTSPRTTAVLVGLAAVALALDAVDGQVARRTGTVTPLGARFDMEVDALLVLVLSVHVAPGIGWWVLAVGLWRYLLLAVAAAAPWLRRQVPARRWRKVVAAVQGVVLVVAATHLLAPSVLVAALTLALALLTASFGTEVRELWRLRALAPATRHEPSDSGARGPLLRLGPVADP</sequence>
<evidence type="ECO:0000256" key="2">
    <source>
        <dbReference type="RuleBase" id="RU003750"/>
    </source>
</evidence>
<keyword evidence="3" id="KW-1133">Transmembrane helix</keyword>
<dbReference type="KEGG" id="ica:Intca_1026"/>
<organism evidence="4 5">
    <name type="scientific">Intrasporangium calvum (strain ATCC 23552 / DSM 43043 / JCM 3097 / NBRC 12989 / NCIMB 10167 / NRRL B-3866 / 7 KIP)</name>
    <dbReference type="NCBI Taxonomy" id="710696"/>
    <lineage>
        <taxon>Bacteria</taxon>
        <taxon>Bacillati</taxon>
        <taxon>Actinomycetota</taxon>
        <taxon>Actinomycetes</taxon>
        <taxon>Micrococcales</taxon>
        <taxon>Intrasporangiaceae</taxon>
        <taxon>Intrasporangium</taxon>
    </lineage>
</organism>
<feature type="transmembrane region" description="Helical" evidence="3">
    <location>
        <begin position="191"/>
        <end position="208"/>
    </location>
</feature>
<dbReference type="InterPro" id="IPR000462">
    <property type="entry name" value="CDP-OH_P_trans"/>
</dbReference>
<evidence type="ECO:0000313" key="5">
    <source>
        <dbReference type="Proteomes" id="UP000008914"/>
    </source>
</evidence>
<dbReference type="InterPro" id="IPR043130">
    <property type="entry name" value="CDP-OH_PTrfase_TM_dom"/>
</dbReference>
<dbReference type="GO" id="GO:0016780">
    <property type="term" value="F:phosphotransferase activity, for other substituted phosphate groups"/>
    <property type="evidence" value="ECO:0007669"/>
    <property type="project" value="InterPro"/>
</dbReference>
<dbReference type="EMBL" id="CP002343">
    <property type="protein sequence ID" value="ADU47549.1"/>
    <property type="molecule type" value="Genomic_DNA"/>
</dbReference>
<evidence type="ECO:0000256" key="3">
    <source>
        <dbReference type="SAM" id="Phobius"/>
    </source>
</evidence>
<dbReference type="AlphaFoldDB" id="E6SDC7"/>
<evidence type="ECO:0000256" key="1">
    <source>
        <dbReference type="ARBA" id="ARBA00022679"/>
    </source>
</evidence>
<gene>
    <name evidence="4" type="ordered locus">Intca_1026</name>
</gene>
<feature type="transmembrane region" description="Helical" evidence="3">
    <location>
        <begin position="33"/>
        <end position="54"/>
    </location>
</feature>
<reference evidence="4 5" key="1">
    <citation type="journal article" date="2010" name="Stand. Genomic Sci.">
        <title>Complete genome sequence of Intrasporangium calvum type strain (7 KIP).</title>
        <authorList>
            <person name="Del Rio T.G."/>
            <person name="Chertkov O."/>
            <person name="Yasawong M."/>
            <person name="Lucas S."/>
            <person name="Deshpande S."/>
            <person name="Cheng J.F."/>
            <person name="Detter C."/>
            <person name="Tapia R."/>
            <person name="Han C."/>
            <person name="Goodwin L."/>
            <person name="Pitluck S."/>
            <person name="Liolios K."/>
            <person name="Ivanova N."/>
            <person name="Mavromatis K."/>
            <person name="Pati A."/>
            <person name="Chen A."/>
            <person name="Palaniappan K."/>
            <person name="Land M."/>
            <person name="Hauser L."/>
            <person name="Chang Y.J."/>
            <person name="Jeffries C.D."/>
            <person name="Rohde M."/>
            <person name="Pukall R."/>
            <person name="Sikorski J."/>
            <person name="Goker M."/>
            <person name="Woyke T."/>
            <person name="Bristow J."/>
            <person name="Eisen J.A."/>
            <person name="Markowitz V."/>
            <person name="Hugenholtz P."/>
            <person name="Kyrpides N.C."/>
            <person name="Klenk H.P."/>
            <person name="Lapidus A."/>
        </authorList>
    </citation>
    <scope>NUCLEOTIDE SEQUENCE [LARGE SCALE GENOMIC DNA]</scope>
    <source>
        <strain evidence="5">ATCC 23552 / DSM 43043 / JCM 3097 / NBRC 12989 / 7 KIP</strain>
    </source>
</reference>
<keyword evidence="3" id="KW-0472">Membrane</keyword>
<keyword evidence="3" id="KW-0812">Transmembrane</keyword>
<feature type="transmembrane region" description="Helical" evidence="3">
    <location>
        <begin position="7"/>
        <end position="27"/>
    </location>
</feature>
<keyword evidence="5" id="KW-1185">Reference proteome</keyword>
<dbReference type="Pfam" id="PF01066">
    <property type="entry name" value="CDP-OH_P_transf"/>
    <property type="match status" value="1"/>
</dbReference>
<dbReference type="Proteomes" id="UP000008914">
    <property type="component" value="Chromosome"/>
</dbReference>
<dbReference type="STRING" id="710696.Intca_1026"/>
<dbReference type="HOGENOM" id="CLU_076605_1_0_11"/>
<dbReference type="InterPro" id="IPR048254">
    <property type="entry name" value="CDP_ALCOHOL_P_TRANSF_CS"/>
</dbReference>
<feature type="transmembrane region" description="Helical" evidence="3">
    <location>
        <begin position="164"/>
        <end position="179"/>
    </location>
</feature>
<dbReference type="Gene3D" id="1.20.120.1760">
    <property type="match status" value="1"/>
</dbReference>
<accession>E6SDC7</accession>
<dbReference type="GO" id="GO:0016020">
    <property type="term" value="C:membrane"/>
    <property type="evidence" value="ECO:0007669"/>
    <property type="project" value="InterPro"/>
</dbReference>
<dbReference type="PROSITE" id="PS00379">
    <property type="entry name" value="CDP_ALCOHOL_P_TRANSF"/>
    <property type="match status" value="1"/>
</dbReference>
<dbReference type="eggNOG" id="COG0558">
    <property type="taxonomic scope" value="Bacteria"/>
</dbReference>
<protein>
    <submittedName>
        <fullName evidence="4">CDP-alcohol phosphatidyltransferase</fullName>
    </submittedName>
</protein>
<feature type="transmembrane region" description="Helical" evidence="3">
    <location>
        <begin position="66"/>
        <end position="88"/>
    </location>
</feature>
<evidence type="ECO:0000313" key="4">
    <source>
        <dbReference type="EMBL" id="ADU47549.1"/>
    </source>
</evidence>
<comment type="similarity">
    <text evidence="2">Belongs to the CDP-alcohol phosphatidyltransferase class-I family.</text>
</comment>
<proteinExistence type="inferred from homology"/>
<dbReference type="GO" id="GO:0008654">
    <property type="term" value="P:phospholipid biosynthetic process"/>
    <property type="evidence" value="ECO:0007669"/>
    <property type="project" value="InterPro"/>
</dbReference>
<keyword evidence="1 2" id="KW-0808">Transferase</keyword>
<name>E6SDC7_INTC7</name>